<evidence type="ECO:0000256" key="1">
    <source>
        <dbReference type="ARBA" id="ARBA00004651"/>
    </source>
</evidence>
<dbReference type="InterPro" id="IPR007353">
    <property type="entry name" value="DUF421"/>
</dbReference>
<evidence type="ECO:0000256" key="2">
    <source>
        <dbReference type="ARBA" id="ARBA00006448"/>
    </source>
</evidence>
<comment type="caution">
    <text evidence="9">The sequence shown here is derived from an EMBL/GenBank/DDBJ whole genome shotgun (WGS) entry which is preliminary data.</text>
</comment>
<evidence type="ECO:0000256" key="3">
    <source>
        <dbReference type="ARBA" id="ARBA00022475"/>
    </source>
</evidence>
<keyword evidence="4 7" id="KW-0812">Transmembrane</keyword>
<comment type="subcellular location">
    <subcellularLocation>
        <location evidence="1">Cell membrane</location>
        <topology evidence="1">Multi-pass membrane protein</topology>
    </subcellularLocation>
</comment>
<dbReference type="PANTHER" id="PTHR34582">
    <property type="entry name" value="UPF0702 TRANSMEMBRANE PROTEIN YCAP"/>
    <property type="match status" value="1"/>
</dbReference>
<feature type="transmembrane region" description="Helical" evidence="7">
    <location>
        <begin position="6"/>
        <end position="27"/>
    </location>
</feature>
<evidence type="ECO:0000256" key="4">
    <source>
        <dbReference type="ARBA" id="ARBA00022692"/>
    </source>
</evidence>
<dbReference type="EMBL" id="JAUSTP010000003">
    <property type="protein sequence ID" value="MDQ0188977.1"/>
    <property type="molecule type" value="Genomic_DNA"/>
</dbReference>
<dbReference type="Proteomes" id="UP001232973">
    <property type="component" value="Unassembled WGS sequence"/>
</dbReference>
<protein>
    <submittedName>
        <fullName evidence="9">Uncharacterized membrane protein YcaP (DUF421 family)</fullName>
    </submittedName>
</protein>
<accession>A0ABT9XFA9</accession>
<evidence type="ECO:0000256" key="7">
    <source>
        <dbReference type="SAM" id="Phobius"/>
    </source>
</evidence>
<feature type="transmembrane region" description="Helical" evidence="7">
    <location>
        <begin position="60"/>
        <end position="83"/>
    </location>
</feature>
<evidence type="ECO:0000313" key="10">
    <source>
        <dbReference type="Proteomes" id="UP001232973"/>
    </source>
</evidence>
<evidence type="ECO:0000256" key="6">
    <source>
        <dbReference type="ARBA" id="ARBA00023136"/>
    </source>
</evidence>
<proteinExistence type="inferred from homology"/>
<dbReference type="RefSeq" id="WP_274456433.1">
    <property type="nucleotide sequence ID" value="NZ_CP067097.1"/>
</dbReference>
<sequence length="241" mass="26962">MHIHWFFVTISTLVTFALLLMLVRWIGSTQLTQLTYFNWVAGSSMGNLAANMMSTTDRTAWVTSGFSLIVFTLATVVAAFIALKSREFRRITNGEPIVLIHKGVLLRGNLRQTKVNLDVLMMMLREKGYFDYADIEYGILEPTGNLSILPTQASQSVSKADLVKGPDLSPKGQGPFIEIVIDGGIDEDKLQSTGHDRAWLEQVLRAHQVRSLQDVMYLAVNEEGEVILDAHRRDDSDHPLT</sequence>
<dbReference type="Gene3D" id="3.30.240.20">
    <property type="entry name" value="bsu07140 like domains"/>
    <property type="match status" value="2"/>
</dbReference>
<keyword evidence="6 7" id="KW-0472">Membrane</keyword>
<comment type="similarity">
    <text evidence="2">Belongs to the UPF0702 family.</text>
</comment>
<organism evidence="9 10">
    <name type="scientific">Alicyclobacillus cycloheptanicus</name>
    <dbReference type="NCBI Taxonomy" id="1457"/>
    <lineage>
        <taxon>Bacteria</taxon>
        <taxon>Bacillati</taxon>
        <taxon>Bacillota</taxon>
        <taxon>Bacilli</taxon>
        <taxon>Bacillales</taxon>
        <taxon>Alicyclobacillaceae</taxon>
        <taxon>Alicyclobacillus</taxon>
    </lineage>
</organism>
<evidence type="ECO:0000256" key="5">
    <source>
        <dbReference type="ARBA" id="ARBA00022989"/>
    </source>
</evidence>
<gene>
    <name evidence="9" type="ORF">J2S03_000791</name>
</gene>
<keyword evidence="10" id="KW-1185">Reference proteome</keyword>
<dbReference type="Pfam" id="PF04239">
    <property type="entry name" value="DUF421"/>
    <property type="match status" value="1"/>
</dbReference>
<reference evidence="9 10" key="1">
    <citation type="submission" date="2023-07" db="EMBL/GenBank/DDBJ databases">
        <title>Genomic Encyclopedia of Type Strains, Phase IV (KMG-IV): sequencing the most valuable type-strain genomes for metagenomic binning, comparative biology and taxonomic classification.</title>
        <authorList>
            <person name="Goeker M."/>
        </authorList>
    </citation>
    <scope>NUCLEOTIDE SEQUENCE [LARGE SCALE GENOMIC DNA]</scope>
    <source>
        <strain evidence="9 10">DSM 4006</strain>
    </source>
</reference>
<name>A0ABT9XFA9_9BACL</name>
<dbReference type="PANTHER" id="PTHR34582:SF7">
    <property type="entry name" value="UPF0702 TRANSMEMBRANE PROTEIN YDFS"/>
    <property type="match status" value="1"/>
</dbReference>
<evidence type="ECO:0000313" key="9">
    <source>
        <dbReference type="EMBL" id="MDQ0188977.1"/>
    </source>
</evidence>
<keyword evidence="5 7" id="KW-1133">Transmembrane helix</keyword>
<feature type="domain" description="YetF C-terminal" evidence="8">
    <location>
        <begin position="84"/>
        <end position="220"/>
    </location>
</feature>
<evidence type="ECO:0000259" key="8">
    <source>
        <dbReference type="Pfam" id="PF04239"/>
    </source>
</evidence>
<dbReference type="InterPro" id="IPR023090">
    <property type="entry name" value="UPF0702_alpha/beta_dom_sf"/>
</dbReference>
<keyword evidence="3" id="KW-1003">Cell membrane</keyword>